<dbReference type="InterPro" id="IPR004838">
    <property type="entry name" value="NHTrfase_class1_PyrdxlP-BS"/>
</dbReference>
<protein>
    <recommendedName>
        <fullName evidence="4">threonine-phosphate decarboxylase</fullName>
        <ecNumber evidence="4">4.1.1.81</ecNumber>
    </recommendedName>
    <alternativeName>
        <fullName evidence="8">L-threonine-O-3-phosphate decarboxylase</fullName>
    </alternativeName>
</protein>
<evidence type="ECO:0000256" key="2">
    <source>
        <dbReference type="ARBA" id="ARBA00003444"/>
    </source>
</evidence>
<comment type="cofactor">
    <cofactor evidence="1">
        <name>pyridoxal 5'-phosphate</name>
        <dbReference type="ChEBI" id="CHEBI:597326"/>
    </cofactor>
</comment>
<dbReference type="PROSITE" id="PS00105">
    <property type="entry name" value="AA_TRANSFER_CLASS_1"/>
    <property type="match status" value="1"/>
</dbReference>
<dbReference type="PANTHER" id="PTHR42885:SF1">
    <property type="entry name" value="THREONINE-PHOSPHATE DECARBOXYLASE"/>
    <property type="match status" value="1"/>
</dbReference>
<evidence type="ECO:0000256" key="4">
    <source>
        <dbReference type="ARBA" id="ARBA00012285"/>
    </source>
</evidence>
<evidence type="ECO:0000256" key="5">
    <source>
        <dbReference type="ARBA" id="ARBA00022573"/>
    </source>
</evidence>
<dbReference type="InterPro" id="IPR015424">
    <property type="entry name" value="PyrdxlP-dep_Trfase"/>
</dbReference>
<dbReference type="InterPro" id="IPR005860">
    <property type="entry name" value="CobD"/>
</dbReference>
<dbReference type="NCBIfam" id="TIGR01140">
    <property type="entry name" value="L_thr_O3P_dcar"/>
    <property type="match status" value="1"/>
</dbReference>
<dbReference type="STRING" id="157838.AN964_12615"/>
<dbReference type="EC" id="4.1.1.81" evidence="4"/>
<keyword evidence="12" id="KW-1185">Reference proteome</keyword>
<dbReference type="InterPro" id="IPR015421">
    <property type="entry name" value="PyrdxlP-dep_Trfase_major"/>
</dbReference>
<keyword evidence="5" id="KW-0169">Cobalamin biosynthesis</keyword>
<evidence type="ECO:0000256" key="8">
    <source>
        <dbReference type="ARBA" id="ARBA00029996"/>
    </source>
</evidence>
<dbReference type="GO" id="GO:0009236">
    <property type="term" value="P:cobalamin biosynthetic process"/>
    <property type="evidence" value="ECO:0007669"/>
    <property type="project" value="UniProtKB-UniPathway"/>
</dbReference>
<dbReference type="GO" id="GO:0030170">
    <property type="term" value="F:pyridoxal phosphate binding"/>
    <property type="evidence" value="ECO:0007669"/>
    <property type="project" value="InterPro"/>
</dbReference>
<evidence type="ECO:0000313" key="11">
    <source>
        <dbReference type="EMBL" id="KQL54250.1"/>
    </source>
</evidence>
<feature type="domain" description="Aminotransferase class I/classII large" evidence="10">
    <location>
        <begin position="25"/>
        <end position="350"/>
    </location>
</feature>
<comment type="pathway">
    <text evidence="3">Cofactor biosynthesis; adenosylcobalamin biosynthesis.</text>
</comment>
<dbReference type="Pfam" id="PF00155">
    <property type="entry name" value="Aminotran_1_2"/>
    <property type="match status" value="1"/>
</dbReference>
<accession>A0A0Q3WY84</accession>
<organism evidence="11 12">
    <name type="scientific">Heyndrickxia shackletonii</name>
    <dbReference type="NCBI Taxonomy" id="157838"/>
    <lineage>
        <taxon>Bacteria</taxon>
        <taxon>Bacillati</taxon>
        <taxon>Bacillota</taxon>
        <taxon>Bacilli</taxon>
        <taxon>Bacillales</taxon>
        <taxon>Bacillaceae</taxon>
        <taxon>Heyndrickxia</taxon>
    </lineage>
</organism>
<comment type="catalytic activity">
    <reaction evidence="9">
        <text>O-phospho-L-threonine + H(+) = (R)-1-aminopropan-2-yl phosphate + CO2</text>
        <dbReference type="Rhea" id="RHEA:11492"/>
        <dbReference type="ChEBI" id="CHEBI:15378"/>
        <dbReference type="ChEBI" id="CHEBI:16526"/>
        <dbReference type="ChEBI" id="CHEBI:58563"/>
        <dbReference type="ChEBI" id="CHEBI:58675"/>
        <dbReference type="EC" id="4.1.1.81"/>
    </reaction>
</comment>
<evidence type="ECO:0000256" key="9">
    <source>
        <dbReference type="ARBA" id="ARBA00048531"/>
    </source>
</evidence>
<dbReference type="OrthoDB" id="9813612at2"/>
<dbReference type="SUPFAM" id="SSF53383">
    <property type="entry name" value="PLP-dependent transferases"/>
    <property type="match status" value="1"/>
</dbReference>
<dbReference type="Proteomes" id="UP000051888">
    <property type="component" value="Unassembled WGS sequence"/>
</dbReference>
<evidence type="ECO:0000313" key="12">
    <source>
        <dbReference type="Proteomes" id="UP000051888"/>
    </source>
</evidence>
<dbReference type="PATRIC" id="fig|157838.3.peg.2797"/>
<sequence>MTLPSHGSNPHYVYQSARIEKPDRVIDFSVNVNPFGAPTIIRERWQSWFSYVEDYPDPLASELKQKLSILNDIQEDCLLIGNGGAELITLVAQFLRGKRILIIQPSFSEYEQACFAQNCCVEHHVLQEGNWALGLNELLPKVKLFDGIFLCTPNNPTGVVYDCQAVMELVQEGKREGCYIIIDEAFYDFTTDNHSYINLIKQYPNLIILRSLTKMFAIAGLRLGYGAANPSVMEKLAALKPHWSVNAIAMKAGLECILQDSYIQHTKQHIADERKRLELVYQSNGFQMSKSEVNFYLLKDPQLEDAAPLFHFLLKKGIVPRHTMNFPGLNGRWLRFAVKKKKENNLLMEALLEWKKYN</sequence>
<dbReference type="Gene3D" id="3.90.1150.10">
    <property type="entry name" value="Aspartate Aminotransferase, domain 1"/>
    <property type="match status" value="1"/>
</dbReference>
<dbReference type="RefSeq" id="WP_055740016.1">
    <property type="nucleotide sequence ID" value="NZ_JAAIWL010000025.1"/>
</dbReference>
<evidence type="ECO:0000256" key="7">
    <source>
        <dbReference type="ARBA" id="ARBA00023239"/>
    </source>
</evidence>
<proteinExistence type="predicted"/>
<evidence type="ECO:0000256" key="6">
    <source>
        <dbReference type="ARBA" id="ARBA00022898"/>
    </source>
</evidence>
<evidence type="ECO:0000256" key="1">
    <source>
        <dbReference type="ARBA" id="ARBA00001933"/>
    </source>
</evidence>
<keyword evidence="7" id="KW-0456">Lyase</keyword>
<dbReference type="UniPathway" id="UPA00148"/>
<dbReference type="Gene3D" id="3.40.640.10">
    <property type="entry name" value="Type I PLP-dependent aspartate aminotransferase-like (Major domain)"/>
    <property type="match status" value="1"/>
</dbReference>
<reference evidence="11 12" key="1">
    <citation type="submission" date="2015-09" db="EMBL/GenBank/DDBJ databases">
        <title>Genome sequencing project for genomic taxonomy and phylogenomics of Bacillus-like bacteria.</title>
        <authorList>
            <person name="Liu B."/>
            <person name="Wang J."/>
            <person name="Zhu Y."/>
            <person name="Liu G."/>
            <person name="Chen Q."/>
            <person name="Chen Z."/>
            <person name="Lan J."/>
            <person name="Che J."/>
            <person name="Ge C."/>
            <person name="Shi H."/>
            <person name="Pan Z."/>
            <person name="Liu X."/>
        </authorList>
    </citation>
    <scope>NUCLEOTIDE SEQUENCE [LARGE SCALE GENOMIC DNA]</scope>
    <source>
        <strain evidence="11 12">LMG 18435</strain>
    </source>
</reference>
<name>A0A0Q3WY84_9BACI</name>
<gene>
    <name evidence="11" type="ORF">AN964_12615</name>
</gene>
<keyword evidence="6" id="KW-0663">Pyridoxal phosphate</keyword>
<dbReference type="EMBL" id="LJJC01000004">
    <property type="protein sequence ID" value="KQL54250.1"/>
    <property type="molecule type" value="Genomic_DNA"/>
</dbReference>
<evidence type="ECO:0000259" key="10">
    <source>
        <dbReference type="Pfam" id="PF00155"/>
    </source>
</evidence>
<dbReference type="PANTHER" id="PTHR42885">
    <property type="entry name" value="HISTIDINOL-PHOSPHATE AMINOTRANSFERASE-RELATED"/>
    <property type="match status" value="1"/>
</dbReference>
<dbReference type="AlphaFoldDB" id="A0A0Q3WY84"/>
<dbReference type="InterPro" id="IPR004839">
    <property type="entry name" value="Aminotransferase_I/II_large"/>
</dbReference>
<comment type="caution">
    <text evidence="11">The sequence shown here is derived from an EMBL/GenBank/DDBJ whole genome shotgun (WGS) entry which is preliminary data.</text>
</comment>
<comment type="function">
    <text evidence="2">Decarboxylates L-threonine-O-3-phosphate to yield (R)-1-amino-2-propanol O-2-phosphate, the precursor for the linkage between the nucleotide loop and the corrin ring in cobalamin.</text>
</comment>
<dbReference type="CDD" id="cd00609">
    <property type="entry name" value="AAT_like"/>
    <property type="match status" value="1"/>
</dbReference>
<dbReference type="GO" id="GO:0048472">
    <property type="term" value="F:threonine-phosphate decarboxylase activity"/>
    <property type="evidence" value="ECO:0007669"/>
    <property type="project" value="UniProtKB-EC"/>
</dbReference>
<evidence type="ECO:0000256" key="3">
    <source>
        <dbReference type="ARBA" id="ARBA00004953"/>
    </source>
</evidence>
<dbReference type="InterPro" id="IPR015422">
    <property type="entry name" value="PyrdxlP-dep_Trfase_small"/>
</dbReference>